<dbReference type="PIRSF" id="PIRSF023381">
    <property type="entry name" value="MannP-dilichol_defect-1p"/>
    <property type="match status" value="1"/>
</dbReference>
<dbReference type="PaxDb" id="3218-PP1S140_18V6.1"/>
<dbReference type="PANTHER" id="PTHR12226:SF2">
    <property type="entry name" value="MANNOSE-P-DOLICHOL UTILIZATION DEFECT 1 PROTEIN"/>
    <property type="match status" value="1"/>
</dbReference>
<keyword evidence="2" id="KW-0813">Transport</keyword>
<dbReference type="Pfam" id="PF04193">
    <property type="entry name" value="PQ-loop"/>
    <property type="match status" value="2"/>
</dbReference>
<evidence type="ECO:0000313" key="10">
    <source>
        <dbReference type="EMBL" id="PNR57143.1"/>
    </source>
</evidence>
<reference evidence="11" key="3">
    <citation type="submission" date="2020-12" db="UniProtKB">
        <authorList>
            <consortium name="EnsemblPlants"/>
        </authorList>
    </citation>
    <scope>IDENTIFICATION</scope>
</reference>
<dbReference type="OrthoDB" id="271506at2759"/>
<feature type="transmembrane region" description="Helical" evidence="9">
    <location>
        <begin position="174"/>
        <end position="194"/>
    </location>
</feature>
<evidence type="ECO:0000256" key="7">
    <source>
        <dbReference type="ARBA" id="ARBA00038475"/>
    </source>
</evidence>
<dbReference type="STRING" id="3218.A9SZ35"/>
<protein>
    <recommendedName>
        <fullName evidence="8">Mannose-P-dolichol utilization defect 1 protein homolog</fullName>
    </recommendedName>
</protein>
<feature type="transmembrane region" description="Helical" evidence="9">
    <location>
        <begin position="33"/>
        <end position="54"/>
    </location>
</feature>
<dbReference type="InterPro" id="IPR016817">
    <property type="entry name" value="MannP-dilichol_defect-1"/>
</dbReference>
<dbReference type="Gramene" id="Pp3c3_8350V3.2">
    <property type="protein sequence ID" value="PAC:32940990.CDS.1"/>
    <property type="gene ID" value="Pp3c3_8350"/>
</dbReference>
<dbReference type="PANTHER" id="PTHR12226">
    <property type="entry name" value="MANNOSE-P-DOLICHOL UTILIZATION DEFECT 1 LEC35 -RELATED"/>
    <property type="match status" value="1"/>
</dbReference>
<reference evidence="10 12" key="1">
    <citation type="journal article" date="2008" name="Science">
        <title>The Physcomitrella genome reveals evolutionary insights into the conquest of land by plants.</title>
        <authorList>
            <person name="Rensing S."/>
            <person name="Lang D."/>
            <person name="Zimmer A."/>
            <person name="Terry A."/>
            <person name="Salamov A."/>
            <person name="Shapiro H."/>
            <person name="Nishiyama T."/>
            <person name="Perroud P.-F."/>
            <person name="Lindquist E."/>
            <person name="Kamisugi Y."/>
            <person name="Tanahashi T."/>
            <person name="Sakakibara K."/>
            <person name="Fujita T."/>
            <person name="Oishi K."/>
            <person name="Shin-I T."/>
            <person name="Kuroki Y."/>
            <person name="Toyoda A."/>
            <person name="Suzuki Y."/>
            <person name="Hashimoto A."/>
            <person name="Yamaguchi K."/>
            <person name="Sugano A."/>
            <person name="Kohara Y."/>
            <person name="Fujiyama A."/>
            <person name="Anterola A."/>
            <person name="Aoki S."/>
            <person name="Ashton N."/>
            <person name="Barbazuk W.B."/>
            <person name="Barker E."/>
            <person name="Bennetzen J."/>
            <person name="Bezanilla M."/>
            <person name="Blankenship R."/>
            <person name="Cho S.H."/>
            <person name="Dutcher S."/>
            <person name="Estelle M."/>
            <person name="Fawcett J.A."/>
            <person name="Gundlach H."/>
            <person name="Hanada K."/>
            <person name="Heyl A."/>
            <person name="Hicks K.A."/>
            <person name="Hugh J."/>
            <person name="Lohr M."/>
            <person name="Mayer K."/>
            <person name="Melkozernov A."/>
            <person name="Murata T."/>
            <person name="Nelson D."/>
            <person name="Pils B."/>
            <person name="Prigge M."/>
            <person name="Reiss B."/>
            <person name="Renner T."/>
            <person name="Rombauts S."/>
            <person name="Rushton P."/>
            <person name="Sanderfoot A."/>
            <person name="Schween G."/>
            <person name="Shiu S.-H."/>
            <person name="Stueber K."/>
            <person name="Theodoulou F.L."/>
            <person name="Tu H."/>
            <person name="Van de Peer Y."/>
            <person name="Verrier P.J."/>
            <person name="Waters E."/>
            <person name="Wood A."/>
            <person name="Yang L."/>
            <person name="Cove D."/>
            <person name="Cuming A."/>
            <person name="Hasebe M."/>
            <person name="Lucas S."/>
            <person name="Mishler D.B."/>
            <person name="Reski R."/>
            <person name="Grigoriev I."/>
            <person name="Quatrano R.S."/>
            <person name="Boore J.L."/>
        </authorList>
    </citation>
    <scope>NUCLEOTIDE SEQUENCE [LARGE SCALE GENOMIC DNA]</scope>
    <source>
        <strain evidence="11 12">cv. Gransden 2004</strain>
    </source>
</reference>
<comment type="similarity">
    <text evidence="7 8">Belongs to the MPDU1 (TC 2.A.43.3) family.</text>
</comment>
<accession>A9SZ35</accession>
<evidence type="ECO:0000256" key="5">
    <source>
        <dbReference type="ARBA" id="ARBA00022989"/>
    </source>
</evidence>
<dbReference type="RefSeq" id="XP_024369454.1">
    <property type="nucleotide sequence ID" value="XM_024513686.2"/>
</dbReference>
<dbReference type="eggNOG" id="KOG3211">
    <property type="taxonomic scope" value="Eukaryota"/>
</dbReference>
<dbReference type="InterPro" id="IPR006603">
    <property type="entry name" value="PQ-loop_rpt"/>
</dbReference>
<dbReference type="Gene3D" id="1.20.1280.290">
    <property type="match status" value="2"/>
</dbReference>
<reference evidence="10 12" key="2">
    <citation type="journal article" date="2018" name="Plant J.">
        <title>The Physcomitrella patens chromosome-scale assembly reveals moss genome structure and evolution.</title>
        <authorList>
            <person name="Lang D."/>
            <person name="Ullrich K.K."/>
            <person name="Murat F."/>
            <person name="Fuchs J."/>
            <person name="Jenkins J."/>
            <person name="Haas F.B."/>
            <person name="Piednoel M."/>
            <person name="Gundlach H."/>
            <person name="Van Bel M."/>
            <person name="Meyberg R."/>
            <person name="Vives C."/>
            <person name="Morata J."/>
            <person name="Symeonidi A."/>
            <person name="Hiss M."/>
            <person name="Muchero W."/>
            <person name="Kamisugi Y."/>
            <person name="Saleh O."/>
            <person name="Blanc G."/>
            <person name="Decker E.L."/>
            <person name="van Gessel N."/>
            <person name="Grimwood J."/>
            <person name="Hayes R.D."/>
            <person name="Graham S.W."/>
            <person name="Gunter L.E."/>
            <person name="McDaniel S.F."/>
            <person name="Hoernstein S.N.W."/>
            <person name="Larsson A."/>
            <person name="Li F.W."/>
            <person name="Perroud P.F."/>
            <person name="Phillips J."/>
            <person name="Ranjan P."/>
            <person name="Rokshar D.S."/>
            <person name="Rothfels C.J."/>
            <person name="Schneider L."/>
            <person name="Shu S."/>
            <person name="Stevenson D.W."/>
            <person name="Thummler F."/>
            <person name="Tillich M."/>
            <person name="Villarreal Aguilar J.C."/>
            <person name="Widiez T."/>
            <person name="Wong G.K."/>
            <person name="Wymore A."/>
            <person name="Zhang Y."/>
            <person name="Zimmer A.D."/>
            <person name="Quatrano R.S."/>
            <person name="Mayer K.F.X."/>
            <person name="Goodstein D."/>
            <person name="Casacuberta J.M."/>
            <person name="Vandepoele K."/>
            <person name="Reski R."/>
            <person name="Cuming A.C."/>
            <person name="Tuskan G.A."/>
            <person name="Maumus F."/>
            <person name="Salse J."/>
            <person name="Schmutz J."/>
            <person name="Rensing S.A."/>
        </authorList>
    </citation>
    <scope>NUCLEOTIDE SEQUENCE [LARGE SCALE GENOMIC DNA]</scope>
    <source>
        <strain evidence="11 12">cv. Gransden 2004</strain>
    </source>
</reference>
<evidence type="ECO:0000256" key="1">
    <source>
        <dbReference type="ARBA" id="ARBA00004141"/>
    </source>
</evidence>
<dbReference type="GeneID" id="112279338"/>
<feature type="transmembrane region" description="Helical" evidence="9">
    <location>
        <begin position="200"/>
        <end position="224"/>
    </location>
</feature>
<dbReference type="EnsemblPlants" id="Pp3c3_8350V3.1">
    <property type="protein sequence ID" value="PAC:32940989.CDS.1"/>
    <property type="gene ID" value="Pp3c3_8350"/>
</dbReference>
<evidence type="ECO:0000256" key="2">
    <source>
        <dbReference type="ARBA" id="ARBA00022448"/>
    </source>
</evidence>
<evidence type="ECO:0000256" key="8">
    <source>
        <dbReference type="PIRNR" id="PIRNR023381"/>
    </source>
</evidence>
<dbReference type="HOGENOM" id="CLU_053568_1_1_1"/>
<sequence>MEIAGMDLSCVIHSIQSHELPAKDCVLPLLSKVLGYAIVLASVFLKLPQIYVIVKNKSIKGLSVPSFELEVAGFTIALAYCLFKQLPFSAYGELVFILAQSIACLALIYYYSPNTGPSVWLKTALYCALAPTLLGGMLDAKLFEALYACQHAIFFCARLPQIYENFKSKSTGQLSFMTSFMSFAGCVVRTFTSIQENAPFSMLVGCLLGLFTHGTVCAQIFAYASSSAEAVKAEKKTK</sequence>
<dbReference type="EMBL" id="ABEU02000003">
    <property type="protein sequence ID" value="PNR57143.1"/>
    <property type="molecule type" value="Genomic_DNA"/>
</dbReference>
<dbReference type="Proteomes" id="UP000006727">
    <property type="component" value="Chromosome 3"/>
</dbReference>
<evidence type="ECO:0000313" key="12">
    <source>
        <dbReference type="Proteomes" id="UP000006727"/>
    </source>
</evidence>
<keyword evidence="12" id="KW-1185">Reference proteome</keyword>
<evidence type="ECO:0000256" key="9">
    <source>
        <dbReference type="SAM" id="Phobius"/>
    </source>
</evidence>
<feature type="transmembrane region" description="Helical" evidence="9">
    <location>
        <begin position="118"/>
        <end position="138"/>
    </location>
</feature>
<keyword evidence="6 8" id="KW-0472">Membrane</keyword>
<feature type="transmembrane region" description="Helical" evidence="9">
    <location>
        <begin position="90"/>
        <end position="112"/>
    </location>
</feature>
<dbReference type="SMART" id="SM00679">
    <property type="entry name" value="CTNS"/>
    <property type="match status" value="2"/>
</dbReference>
<keyword evidence="4" id="KW-0677">Repeat</keyword>
<organism evidence="10">
    <name type="scientific">Physcomitrium patens</name>
    <name type="common">Spreading-leaved earth moss</name>
    <name type="synonym">Physcomitrella patens</name>
    <dbReference type="NCBI Taxonomy" id="3218"/>
    <lineage>
        <taxon>Eukaryota</taxon>
        <taxon>Viridiplantae</taxon>
        <taxon>Streptophyta</taxon>
        <taxon>Embryophyta</taxon>
        <taxon>Bryophyta</taxon>
        <taxon>Bryophytina</taxon>
        <taxon>Bryopsida</taxon>
        <taxon>Funariidae</taxon>
        <taxon>Funariales</taxon>
        <taxon>Funariaceae</taxon>
        <taxon>Physcomitrium</taxon>
    </lineage>
</organism>
<evidence type="ECO:0000313" key="11">
    <source>
        <dbReference type="EnsemblPlants" id="PAC:32940989.CDS.1"/>
    </source>
</evidence>
<evidence type="ECO:0000256" key="6">
    <source>
        <dbReference type="ARBA" id="ARBA00023136"/>
    </source>
</evidence>
<evidence type="ECO:0000256" key="4">
    <source>
        <dbReference type="ARBA" id="ARBA00022737"/>
    </source>
</evidence>
<gene>
    <name evidence="11" type="primary">LOC112279338</name>
    <name evidence="10" type="ORF">PHYPA_004136</name>
</gene>
<comment type="subcellular location">
    <subcellularLocation>
        <location evidence="1 8">Membrane</location>
        <topology evidence="1 8">Multi-pass membrane protein</topology>
    </subcellularLocation>
</comment>
<dbReference type="Gramene" id="Pp3c3_8350V3.1">
    <property type="protein sequence ID" value="PAC:32940989.CDS.1"/>
    <property type="gene ID" value="Pp3c3_8350"/>
</dbReference>
<proteinExistence type="inferred from homology"/>
<dbReference type="AlphaFoldDB" id="A9SZ35"/>
<dbReference type="EnsemblPlants" id="Pp3c3_8350V3.2">
    <property type="protein sequence ID" value="PAC:32940990.CDS.1"/>
    <property type="gene ID" value="Pp3c3_8350"/>
</dbReference>
<keyword evidence="3 8" id="KW-0812">Transmembrane</keyword>
<feature type="transmembrane region" description="Helical" evidence="9">
    <location>
        <begin position="66"/>
        <end position="83"/>
    </location>
</feature>
<keyword evidence="5 8" id="KW-1133">Transmembrane helix</keyword>
<evidence type="ECO:0000256" key="3">
    <source>
        <dbReference type="ARBA" id="ARBA00022692"/>
    </source>
</evidence>
<name>A9SZ35_PHYPA</name>
<dbReference type="OMA" id="LQVLYYW"/>
<dbReference type="GO" id="GO:0016020">
    <property type="term" value="C:membrane"/>
    <property type="evidence" value="ECO:0007669"/>
    <property type="project" value="UniProtKB-SubCell"/>
</dbReference>